<gene>
    <name evidence="3" type="ORF">PBY51_006101</name>
</gene>
<feature type="region of interest" description="Disordered" evidence="2">
    <location>
        <begin position="1011"/>
        <end position="1067"/>
    </location>
</feature>
<dbReference type="GO" id="GO:1990716">
    <property type="term" value="C:axonemal central apparatus"/>
    <property type="evidence" value="ECO:0007669"/>
    <property type="project" value="TreeGrafter"/>
</dbReference>
<feature type="compositionally biased region" description="Low complexity" evidence="2">
    <location>
        <begin position="12"/>
        <end position="21"/>
    </location>
</feature>
<feature type="region of interest" description="Disordered" evidence="2">
    <location>
        <begin position="955"/>
        <end position="978"/>
    </location>
</feature>
<feature type="region of interest" description="Disordered" evidence="2">
    <location>
        <begin position="144"/>
        <end position="208"/>
    </location>
</feature>
<feature type="region of interest" description="Disordered" evidence="2">
    <location>
        <begin position="1842"/>
        <end position="1924"/>
    </location>
</feature>
<organism evidence="3 4">
    <name type="scientific">Eleginops maclovinus</name>
    <name type="common">Patagonian blennie</name>
    <name type="synonym">Eleginus maclovinus</name>
    <dbReference type="NCBI Taxonomy" id="56733"/>
    <lineage>
        <taxon>Eukaryota</taxon>
        <taxon>Metazoa</taxon>
        <taxon>Chordata</taxon>
        <taxon>Craniata</taxon>
        <taxon>Vertebrata</taxon>
        <taxon>Euteleostomi</taxon>
        <taxon>Actinopterygii</taxon>
        <taxon>Neopterygii</taxon>
        <taxon>Teleostei</taxon>
        <taxon>Neoteleostei</taxon>
        <taxon>Acanthomorphata</taxon>
        <taxon>Eupercaria</taxon>
        <taxon>Perciformes</taxon>
        <taxon>Notothenioidei</taxon>
        <taxon>Eleginopidae</taxon>
        <taxon>Eleginops</taxon>
    </lineage>
</organism>
<keyword evidence="1" id="KW-0175">Coiled coil</keyword>
<dbReference type="GO" id="GO:0003351">
    <property type="term" value="P:epithelial cilium movement involved in extracellular fluid movement"/>
    <property type="evidence" value="ECO:0007669"/>
    <property type="project" value="TreeGrafter"/>
</dbReference>
<feature type="region of interest" description="Disordered" evidence="2">
    <location>
        <begin position="1453"/>
        <end position="1475"/>
    </location>
</feature>
<feature type="compositionally biased region" description="Basic and acidic residues" evidence="2">
    <location>
        <begin position="193"/>
        <end position="204"/>
    </location>
</feature>
<evidence type="ECO:0000256" key="2">
    <source>
        <dbReference type="SAM" id="MobiDB-lite"/>
    </source>
</evidence>
<feature type="region of interest" description="Disordered" evidence="2">
    <location>
        <begin position="1619"/>
        <end position="1641"/>
    </location>
</feature>
<feature type="compositionally biased region" description="Polar residues" evidence="2">
    <location>
        <begin position="1271"/>
        <end position="1283"/>
    </location>
</feature>
<comment type="caution">
    <text evidence="3">The sequence shown here is derived from an EMBL/GenBank/DDBJ whole genome shotgun (WGS) entry which is preliminary data.</text>
</comment>
<evidence type="ECO:0000313" key="4">
    <source>
        <dbReference type="Proteomes" id="UP001346869"/>
    </source>
</evidence>
<dbReference type="PANTHER" id="PTHR21963:SF1">
    <property type="entry name" value="SPERM-ASSOCIATED ANTIGEN 17"/>
    <property type="match status" value="1"/>
</dbReference>
<feature type="compositionally biased region" description="Basic and acidic residues" evidence="2">
    <location>
        <begin position="810"/>
        <end position="845"/>
    </location>
</feature>
<evidence type="ECO:0000313" key="3">
    <source>
        <dbReference type="EMBL" id="KAK5848493.1"/>
    </source>
</evidence>
<accession>A0AAN7WEL5</accession>
<feature type="compositionally biased region" description="Polar residues" evidence="2">
    <location>
        <begin position="1015"/>
        <end position="1041"/>
    </location>
</feature>
<dbReference type="GO" id="GO:1904158">
    <property type="term" value="P:axonemal central apparatus assembly"/>
    <property type="evidence" value="ECO:0007669"/>
    <property type="project" value="TreeGrafter"/>
</dbReference>
<protein>
    <recommendedName>
        <fullName evidence="5">Sperm-associated antigen 17</fullName>
    </recommendedName>
</protein>
<reference evidence="3 4" key="2">
    <citation type="journal article" date="2023" name="Mol. Biol. Evol.">
        <title>Genomics of Secondarily Temperate Adaptation in the Only Non-Antarctic Icefish.</title>
        <authorList>
            <person name="Rivera-Colon A.G."/>
            <person name="Rayamajhi N."/>
            <person name="Minhas B.F."/>
            <person name="Madrigal G."/>
            <person name="Bilyk K.T."/>
            <person name="Yoon V."/>
            <person name="Hune M."/>
            <person name="Gregory S."/>
            <person name="Cheng C.H.C."/>
            <person name="Catchen J.M."/>
        </authorList>
    </citation>
    <scope>NUCLEOTIDE SEQUENCE [LARGE SCALE GENOMIC DNA]</scope>
    <source>
        <strain evidence="3">JMC-PN-2008</strain>
    </source>
</reference>
<reference evidence="3 4" key="1">
    <citation type="journal article" date="2023" name="Genes (Basel)">
        <title>Chromosome-Level Genome Assembly and Circadian Gene Repertoire of the Patagonia Blennie Eleginops maclovinus-The Closest Ancestral Proxy of Antarctic Cryonotothenioids.</title>
        <authorList>
            <person name="Cheng C.C."/>
            <person name="Rivera-Colon A.G."/>
            <person name="Minhas B.F."/>
            <person name="Wilson L."/>
            <person name="Rayamajhi N."/>
            <person name="Vargas-Chacoff L."/>
            <person name="Catchen J.M."/>
        </authorList>
    </citation>
    <scope>NUCLEOTIDE SEQUENCE [LARGE SCALE GENOMIC DNA]</scope>
    <source>
        <strain evidence="3">JMC-PN-2008</strain>
    </source>
</reference>
<dbReference type="EMBL" id="JAUZQC010000025">
    <property type="protein sequence ID" value="KAK5848493.1"/>
    <property type="molecule type" value="Genomic_DNA"/>
</dbReference>
<sequence length="2195" mass="243398">MPPKAAKKGSAKKPNASGAAAVGKNWEAGLARAQFEEESWQACVSLVVGRSPEEEKLTQALSGSVQKPQRKLFSSLTWDSTVAKIHELGNPKAKRPDDAPMFYEVTEPAKVLLDAGEEIPCDLMANILKFQLLQIKAYDQQRRKAEQAEEEKADAGPPSVNKDKGGTKVSDKKGKNPPSPVGPSKEKKTKLKRRDDVEPPKYIDDEPEDGPQHYNLLLGFFQPNLIVALDAIGVHVANVIKLCSEHTQTSEEQQEKRPCGGNEQTTSPVLDSAEVHGCAELDLFWSGLRPVLDSGPPESKLHDVVQLSYTAPELRPTSHTQDPEAELEMGNQVFEGVANLIYDSLNWRRQHQHYLDNIKFFSVPTVVVLDAEPAEVVPTPLPVTPRSKKKSVREESPPDQETEQPPLSTDVDTRCYSSLLNLVPPEACSVALIMHCMLEQVVISTEQSSPSKESKPHNGPCLDYQLVSFMLQSFLSLVHAKEERSHMLKGLLTTVQNEDYQKRLEEKFGEEGKEKQKKFVHPLVIRHHDERALRLTNISAVQGFDPAEVETSMMRFSPVWQLIHSVAQPRNSNSSWKAIKQQLQHYCTDDVVSWLEVERLVHQSVFESMPLTRLDSKGVLLKPPGTLGPAQEQMTTSIPWDNPLSYSKQQLNTLQTKGLTFLTEDPGNMKSCRLRSLYDWHYAEHHSASIFPQVLQSASQDYCCLDTFRGSHNHILYIFCHNPMSPYRQCKEIWEVALHTDIKFRKYVEHVAGSISDWTKAEELKREAMQLQNVRPAQDLEDEKATDSAEREDTLELVIRKGSLKAQKLEQEQLKEEEMTKKSKKENAPKGKQQKEEAMSTDNKKSNTLPSGKKSRAGSSARTLIESNNTTAPPLEENKALHTSEEPFKGFTGYSMEGKLIRVAGRLHYLFPSDGGHITVENISFVEGSILMKLAVKKDGHYFCTHINQIVVDPVKPLPQPQDKETNGRKDDFKVSEPVQPVRRVKQGSLSAVLDNGIHLSYSFYGPTGEYRVSPQESTEGGAPDSTSFVPNCPPSSTYCSKGTDLDSVPSKKHSPASHTRPPLSQSKVCEGRTVLPSSPFNSLSLSVPNGLLLQFLREDAPGVSSEEQGMLVKQSFPLHGEGVVGQLQDASLSKELSRIVTSQGAVIRIMRDGSTEVLFADGSVSFSQDSGPVWVPDSEVEEETKDRKKGLSSEEEAGFWLTTTPSGRRIYTVGTTHQHKPATPLLAFEATDPFTHEVMLSREDLVVSVQNPDGSLSVEHADGTRITSLYQNRPPSTPQHTLPHTLPHTGEQHETLTSTSESECVCVTQRADCICENIQDAVDNSEDISSDSATIACDKEGGSECELVCDERESSVHKNGEERVFAKDTVDGNFKRRACDSNKGSVSAKERVVLVEKEGCSSVVMYPERHTAHVILADGSVITGNNQGAYEVFPSSGGLLLIQSDGKCVYSPDPLVTPSPKGGTPTNQSGSYTMSHTDTVACDVTDPDGNHFQVMEDGQVSVLNYSPAPSTPKEDEKEEEEEEEEEEEDREMVRIHVKHREHCPRLFMAHEDGSGAELLSSQTVEELLYQAYSDPTIALLKEPLPDTQDEFGITILKPIHPSVWSQWLLEKQNPDITPPNLKNRSWHDFPQTERKTPGPLLGTHIGQGLFLRERSAGSAAQRPPARSCPKVLETRELYQHRPFTMPLRNTLDSRLKEYIESLMESEQRSEEMKVKEPRTEEEIGHASDLLNLVLSFAEQEDGGHTFDKRTSEDLANLYSQGVRVPVEQSDVSEDTVTVASESFTNGRESKWTERLAQHRQEKCEEEAYRMSLRTKNIAPFFHPENIQLYQELLQHQTPDMRSLSMDLPPIPPSDSAEDFLKDAPQENTPRRPLNPTPSQSASHAAGSERMLKKRPTNPTPHGAGESSVRGSPGQSKSVQLDVTGQLRRTKIRLPSSILTSKARSIPNQQFLSVEEPVRRKCRTISLTDPSVIARGFQLLPSTVDFGTLQEGTSSAITVVMKNVGVDTCRFHVKQPPAATGFRVIYNPGPVAAGLHVELQVQLFAMCAVQAGEVEPKKNLSEDIIIHTETDILYLPVTANILSTSGSLITKHFDLLYDVWLKGHSSTNNKKSLGVRQLSASLPVRRGAAQLHRPAGNLFTSPSANKGHLNRTTPMPRHREIGYRPAADGVTELAAPPGRSLPSDVTGEGAACARF</sequence>
<feature type="compositionally biased region" description="Polar residues" evidence="2">
    <location>
        <begin position="857"/>
        <end position="872"/>
    </location>
</feature>
<feature type="compositionally biased region" description="Basic and acidic residues" evidence="2">
    <location>
        <begin position="1626"/>
        <end position="1637"/>
    </location>
</feature>
<evidence type="ECO:0000256" key="1">
    <source>
        <dbReference type="SAM" id="Coils"/>
    </source>
</evidence>
<dbReference type="PANTHER" id="PTHR21963">
    <property type="entry name" value="PF6"/>
    <property type="match status" value="1"/>
</dbReference>
<feature type="region of interest" description="Disordered" evidence="2">
    <location>
        <begin position="1271"/>
        <end position="1293"/>
    </location>
</feature>
<dbReference type="Proteomes" id="UP001346869">
    <property type="component" value="Unassembled WGS sequence"/>
</dbReference>
<feature type="region of interest" description="Disordered" evidence="2">
    <location>
        <begin position="2135"/>
        <end position="2158"/>
    </location>
</feature>
<feature type="compositionally biased region" description="Basic and acidic residues" evidence="2">
    <location>
        <begin position="161"/>
        <end position="174"/>
    </location>
</feature>
<feature type="compositionally biased region" description="Polar residues" evidence="2">
    <location>
        <begin position="1465"/>
        <end position="1475"/>
    </location>
</feature>
<feature type="region of interest" description="Disordered" evidence="2">
    <location>
        <begin position="1"/>
        <end position="21"/>
    </location>
</feature>
<evidence type="ECO:0008006" key="5">
    <source>
        <dbReference type="Google" id="ProtNLM"/>
    </source>
</evidence>
<feature type="compositionally biased region" description="Basic residues" evidence="2">
    <location>
        <begin position="1"/>
        <end position="11"/>
    </location>
</feature>
<dbReference type="InterPro" id="IPR026173">
    <property type="entry name" value="SPAG17"/>
</dbReference>
<proteinExistence type="predicted"/>
<feature type="region of interest" description="Disordered" evidence="2">
    <location>
        <begin position="810"/>
        <end position="875"/>
    </location>
</feature>
<dbReference type="Pfam" id="PF14874">
    <property type="entry name" value="PapD-like"/>
    <property type="match status" value="1"/>
</dbReference>
<feature type="region of interest" description="Disordered" evidence="2">
    <location>
        <begin position="377"/>
        <end position="410"/>
    </location>
</feature>
<name>A0AAN7WEL5_ELEMC</name>
<feature type="region of interest" description="Disordered" evidence="2">
    <location>
        <begin position="1502"/>
        <end position="1532"/>
    </location>
</feature>
<feature type="region of interest" description="Disordered" evidence="2">
    <location>
        <begin position="1171"/>
        <end position="1197"/>
    </location>
</feature>
<keyword evidence="4" id="KW-1185">Reference proteome</keyword>
<dbReference type="GO" id="GO:0005576">
    <property type="term" value="C:extracellular region"/>
    <property type="evidence" value="ECO:0007669"/>
    <property type="project" value="GOC"/>
</dbReference>
<feature type="compositionally biased region" description="Acidic residues" evidence="2">
    <location>
        <begin position="1517"/>
        <end position="1531"/>
    </location>
</feature>
<feature type="compositionally biased region" description="Basic and acidic residues" evidence="2">
    <location>
        <begin position="962"/>
        <end position="975"/>
    </location>
</feature>
<feature type="compositionally biased region" description="Polar residues" evidence="2">
    <location>
        <begin position="1909"/>
        <end position="1923"/>
    </location>
</feature>
<feature type="coiled-coil region" evidence="1">
    <location>
        <begin position="1689"/>
        <end position="1716"/>
    </location>
</feature>